<feature type="domain" description="ABC transporter" evidence="10">
    <location>
        <begin position="5"/>
        <end position="241"/>
    </location>
</feature>
<dbReference type="FunFam" id="3.40.50.300:FF:000127">
    <property type="entry name" value="Ribose import ATP-binding protein RbsA"/>
    <property type="match status" value="1"/>
</dbReference>
<evidence type="ECO:0000259" key="10">
    <source>
        <dbReference type="PROSITE" id="PS50893"/>
    </source>
</evidence>
<sequence>MSEMLRMVNISKHFPGVKALDRVTFSVNRGEVHALVGENGAGKSTLMKILAGALQPDEGEIFLEGERVSIPNPQSAWAKGISIIYQELNLLPDLNVVQNIFLGREPRGRLGTLKYSAMVKEAESLLERVGIRVPLQALVRSLSVAEQQQVEIAKALSLNAKILVMDEPTASLSETEVERLFAIIRDLKGKGVTVIYISHRLDEIFRIADRVTVLKDGRCVGTYPIGELDREKLVRLMVGRSFSETFPPKAQETGPVILEVRNLTVPGVLKNVTFCVRAGEIVGFFGLVGSGRTDLAKALFGLYPHYSGEILVKGKRVNVVSPQKAVAEGIGFVPEDRKSEGLCLGLSVRDNCLMAVLDDVRSLMFLDRRKETAIVQRLVTDLRIKTPHFYQRVRNLSGGNQQKVVLAKWLATQPDFLIFDEPTRGIDVGAKAEIYHLMRDLARQGKGILMISSELPEILGMSDRIYVMHEGAIVKEFGQGEPVDEERVMYFAAGLHVGRWKA</sequence>
<dbReference type="GO" id="GO:0005886">
    <property type="term" value="C:plasma membrane"/>
    <property type="evidence" value="ECO:0007669"/>
    <property type="project" value="UniProtKB-SubCell"/>
</dbReference>
<dbReference type="InterPro" id="IPR003439">
    <property type="entry name" value="ABC_transporter-like_ATP-bd"/>
</dbReference>
<dbReference type="InterPro" id="IPR003593">
    <property type="entry name" value="AAA+_ATPase"/>
</dbReference>
<evidence type="ECO:0000313" key="11">
    <source>
        <dbReference type="EMBL" id="HGI30629.1"/>
    </source>
</evidence>
<keyword evidence="8" id="KW-1278">Translocase</keyword>
<keyword evidence="9" id="KW-0472">Membrane</keyword>
<dbReference type="SUPFAM" id="SSF52540">
    <property type="entry name" value="P-loop containing nucleoside triphosphate hydrolases"/>
    <property type="match status" value="2"/>
</dbReference>
<feature type="domain" description="ABC transporter" evidence="10">
    <location>
        <begin position="251"/>
        <end position="495"/>
    </location>
</feature>
<dbReference type="CDD" id="cd03215">
    <property type="entry name" value="ABC_Carb_Monos_II"/>
    <property type="match status" value="1"/>
</dbReference>
<dbReference type="InterPro" id="IPR017871">
    <property type="entry name" value="ABC_transporter-like_CS"/>
</dbReference>
<gene>
    <name evidence="11" type="ORF">ENV30_04890</name>
</gene>
<dbReference type="Pfam" id="PF00005">
    <property type="entry name" value="ABC_tran"/>
    <property type="match status" value="2"/>
</dbReference>
<keyword evidence="3" id="KW-1003">Cell membrane</keyword>
<dbReference type="PANTHER" id="PTHR43790:SF9">
    <property type="entry name" value="GALACTOFURANOSE TRANSPORTER ATP-BINDING PROTEIN YTFR"/>
    <property type="match status" value="1"/>
</dbReference>
<evidence type="ECO:0000256" key="2">
    <source>
        <dbReference type="ARBA" id="ARBA00022448"/>
    </source>
</evidence>
<dbReference type="AlphaFoldDB" id="A0A7V4DE41"/>
<evidence type="ECO:0000256" key="7">
    <source>
        <dbReference type="ARBA" id="ARBA00022840"/>
    </source>
</evidence>
<comment type="caution">
    <text evidence="11">The sequence shown here is derived from an EMBL/GenBank/DDBJ whole genome shotgun (WGS) entry which is preliminary data.</text>
</comment>
<keyword evidence="6" id="KW-0547">Nucleotide-binding</keyword>
<organism evidence="11">
    <name type="scientific">Candidatus Caldatribacterium californiense</name>
    <dbReference type="NCBI Taxonomy" id="1454726"/>
    <lineage>
        <taxon>Bacteria</taxon>
        <taxon>Pseudomonadati</taxon>
        <taxon>Atribacterota</taxon>
        <taxon>Atribacteria</taxon>
        <taxon>Atribacterales</taxon>
        <taxon>Candidatus Caldatribacteriaceae</taxon>
        <taxon>Candidatus Caldatribacterium</taxon>
    </lineage>
</organism>
<keyword evidence="2" id="KW-0813">Transport</keyword>
<dbReference type="PROSITE" id="PS00211">
    <property type="entry name" value="ABC_TRANSPORTER_1"/>
    <property type="match status" value="1"/>
</dbReference>
<dbReference type="InterPro" id="IPR050107">
    <property type="entry name" value="ABC_carbohydrate_import_ATPase"/>
</dbReference>
<evidence type="ECO:0000256" key="4">
    <source>
        <dbReference type="ARBA" id="ARBA00022597"/>
    </source>
</evidence>
<evidence type="ECO:0000256" key="9">
    <source>
        <dbReference type="ARBA" id="ARBA00023136"/>
    </source>
</evidence>
<keyword evidence="4" id="KW-0762">Sugar transport</keyword>
<name>A0A7V4DE41_9BACT</name>
<dbReference type="PROSITE" id="PS50893">
    <property type="entry name" value="ABC_TRANSPORTER_2"/>
    <property type="match status" value="2"/>
</dbReference>
<evidence type="ECO:0000256" key="1">
    <source>
        <dbReference type="ARBA" id="ARBA00004202"/>
    </source>
</evidence>
<dbReference type="CDD" id="cd03216">
    <property type="entry name" value="ABC_Carb_Monos_I"/>
    <property type="match status" value="1"/>
</dbReference>
<protein>
    <submittedName>
        <fullName evidence="11">Sugar ABC transporter ATP-binding protein</fullName>
    </submittedName>
</protein>
<dbReference type="GO" id="GO:0005524">
    <property type="term" value="F:ATP binding"/>
    <property type="evidence" value="ECO:0007669"/>
    <property type="project" value="UniProtKB-KW"/>
</dbReference>
<accession>A0A7V4DE41</accession>
<evidence type="ECO:0000256" key="3">
    <source>
        <dbReference type="ARBA" id="ARBA00022475"/>
    </source>
</evidence>
<evidence type="ECO:0000256" key="6">
    <source>
        <dbReference type="ARBA" id="ARBA00022741"/>
    </source>
</evidence>
<dbReference type="InterPro" id="IPR027417">
    <property type="entry name" value="P-loop_NTPase"/>
</dbReference>
<keyword evidence="5" id="KW-0677">Repeat</keyword>
<dbReference type="SMART" id="SM00382">
    <property type="entry name" value="AAA"/>
    <property type="match status" value="2"/>
</dbReference>
<keyword evidence="7 11" id="KW-0067">ATP-binding</keyword>
<dbReference type="GO" id="GO:0016887">
    <property type="term" value="F:ATP hydrolysis activity"/>
    <property type="evidence" value="ECO:0007669"/>
    <property type="project" value="InterPro"/>
</dbReference>
<dbReference type="EMBL" id="DTFV01000067">
    <property type="protein sequence ID" value="HGI30629.1"/>
    <property type="molecule type" value="Genomic_DNA"/>
</dbReference>
<dbReference type="PANTHER" id="PTHR43790">
    <property type="entry name" value="CARBOHYDRATE TRANSPORT ATP-BINDING PROTEIN MG119-RELATED"/>
    <property type="match status" value="1"/>
</dbReference>
<reference evidence="11" key="1">
    <citation type="journal article" date="2020" name="mSystems">
        <title>Genome- and Community-Level Interaction Insights into Carbon Utilization and Element Cycling Functions of Hydrothermarchaeota in Hydrothermal Sediment.</title>
        <authorList>
            <person name="Zhou Z."/>
            <person name="Liu Y."/>
            <person name="Xu W."/>
            <person name="Pan J."/>
            <person name="Luo Z.H."/>
            <person name="Li M."/>
        </authorList>
    </citation>
    <scope>NUCLEOTIDE SEQUENCE [LARGE SCALE GENOMIC DNA]</scope>
    <source>
        <strain evidence="11">SpSt-747</strain>
    </source>
</reference>
<evidence type="ECO:0000256" key="8">
    <source>
        <dbReference type="ARBA" id="ARBA00022967"/>
    </source>
</evidence>
<dbReference type="Gene3D" id="3.40.50.300">
    <property type="entry name" value="P-loop containing nucleotide triphosphate hydrolases"/>
    <property type="match status" value="2"/>
</dbReference>
<proteinExistence type="predicted"/>
<evidence type="ECO:0000256" key="5">
    <source>
        <dbReference type="ARBA" id="ARBA00022737"/>
    </source>
</evidence>
<comment type="subcellular location">
    <subcellularLocation>
        <location evidence="1">Cell membrane</location>
        <topology evidence="1">Peripheral membrane protein</topology>
    </subcellularLocation>
</comment>